<dbReference type="AlphaFoldDB" id="A0A365H977"/>
<evidence type="ECO:0000259" key="2">
    <source>
        <dbReference type="Pfam" id="PF03551"/>
    </source>
</evidence>
<dbReference type="Proteomes" id="UP000251891">
    <property type="component" value="Unassembled WGS sequence"/>
</dbReference>
<accession>A0A365H977</accession>
<dbReference type="InterPro" id="IPR005149">
    <property type="entry name" value="Tscrpt_reg_PadR_N"/>
</dbReference>
<name>A0A365H977_9ACTN</name>
<dbReference type="PANTHER" id="PTHR33169">
    <property type="entry name" value="PADR-FAMILY TRANSCRIPTIONAL REGULATOR"/>
    <property type="match status" value="1"/>
</dbReference>
<evidence type="ECO:0000313" key="3">
    <source>
        <dbReference type="EMBL" id="RAY15684.1"/>
    </source>
</evidence>
<feature type="region of interest" description="Disordered" evidence="1">
    <location>
        <begin position="1"/>
        <end position="44"/>
    </location>
</feature>
<dbReference type="InterPro" id="IPR036390">
    <property type="entry name" value="WH_DNA-bd_sf"/>
</dbReference>
<reference evidence="3 4" key="1">
    <citation type="submission" date="2018-06" db="EMBL/GenBank/DDBJ databases">
        <title>Actinomadura craniellae sp. nov. isolated from marine sponge Craniella sp.</title>
        <authorList>
            <person name="Li L."/>
            <person name="Xu Q.H."/>
            <person name="Lin H.W."/>
            <person name="Lu Y.H."/>
        </authorList>
    </citation>
    <scope>NUCLEOTIDE SEQUENCE [LARGE SCALE GENOMIC DNA]</scope>
    <source>
        <strain evidence="3 4">LHW63021</strain>
    </source>
</reference>
<dbReference type="InterPro" id="IPR036388">
    <property type="entry name" value="WH-like_DNA-bd_sf"/>
</dbReference>
<dbReference type="Pfam" id="PF03551">
    <property type="entry name" value="PadR"/>
    <property type="match status" value="1"/>
</dbReference>
<evidence type="ECO:0000313" key="4">
    <source>
        <dbReference type="Proteomes" id="UP000251891"/>
    </source>
</evidence>
<evidence type="ECO:0000256" key="1">
    <source>
        <dbReference type="SAM" id="MobiDB-lite"/>
    </source>
</evidence>
<dbReference type="InterPro" id="IPR052509">
    <property type="entry name" value="Metal_resp_DNA-bind_regulator"/>
</dbReference>
<dbReference type="SUPFAM" id="SSF46785">
    <property type="entry name" value="Winged helix' DNA-binding domain"/>
    <property type="match status" value="1"/>
</dbReference>
<gene>
    <name evidence="3" type="ORF">DPM19_07830</name>
</gene>
<organism evidence="3 4">
    <name type="scientific">Actinomadura craniellae</name>
    <dbReference type="NCBI Taxonomy" id="2231787"/>
    <lineage>
        <taxon>Bacteria</taxon>
        <taxon>Bacillati</taxon>
        <taxon>Actinomycetota</taxon>
        <taxon>Actinomycetes</taxon>
        <taxon>Streptosporangiales</taxon>
        <taxon>Thermomonosporaceae</taxon>
        <taxon>Actinomadura</taxon>
    </lineage>
</organism>
<proteinExistence type="predicted"/>
<sequence>MARAGTRSGRATDAAGGGPPRPTNRTRQAAPGPEPGEKGVSVRDGEPRNFLQCCLLLLLRERPAHGYDLYERLGPFGVADGEPTAVYRRLRALEQAGMVRSEWELSDIGPARRTYHLTERGDALLRSRGDALAETRRRLDYYLGRHARAAAPPRAPSRQGAVPRAP</sequence>
<comment type="caution">
    <text evidence="3">The sequence shown here is derived from an EMBL/GenBank/DDBJ whole genome shotgun (WGS) entry which is preliminary data.</text>
</comment>
<dbReference type="EMBL" id="QLYX01000003">
    <property type="protein sequence ID" value="RAY15684.1"/>
    <property type="molecule type" value="Genomic_DNA"/>
</dbReference>
<dbReference type="Gene3D" id="1.10.10.10">
    <property type="entry name" value="Winged helix-like DNA-binding domain superfamily/Winged helix DNA-binding domain"/>
    <property type="match status" value="1"/>
</dbReference>
<keyword evidence="4" id="KW-1185">Reference proteome</keyword>
<feature type="compositionally biased region" description="Basic and acidic residues" evidence="1">
    <location>
        <begin position="35"/>
        <end position="44"/>
    </location>
</feature>
<dbReference type="PANTHER" id="PTHR33169:SF14">
    <property type="entry name" value="TRANSCRIPTIONAL REGULATOR RV3488"/>
    <property type="match status" value="1"/>
</dbReference>
<protein>
    <submittedName>
        <fullName evidence="3">PadR family transcriptional regulator</fullName>
    </submittedName>
</protein>
<feature type="domain" description="Transcription regulator PadR N-terminal" evidence="2">
    <location>
        <begin position="55"/>
        <end position="126"/>
    </location>
</feature>